<keyword evidence="2" id="KW-1133">Transmembrane helix</keyword>
<dbReference type="InterPro" id="IPR011856">
    <property type="entry name" value="tRNA_endonuc-like_dom_sf"/>
</dbReference>
<comment type="caution">
    <text evidence="4">The sequence shown here is derived from an EMBL/GenBank/DDBJ whole genome shotgun (WGS) entry which is preliminary data.</text>
</comment>
<reference evidence="4 5" key="1">
    <citation type="submission" date="2015-09" db="EMBL/GenBank/DDBJ databases">
        <title>Draft genome sequence of Alicyclobacillus ferrooxydans DSM 22381.</title>
        <authorList>
            <person name="Hemp J."/>
        </authorList>
    </citation>
    <scope>NUCLEOTIDE SEQUENCE [LARGE SCALE GENOMIC DNA]</scope>
    <source>
        <strain evidence="4 5">TC-34</strain>
    </source>
</reference>
<dbReference type="GO" id="GO:0009307">
    <property type="term" value="P:DNA restriction-modification system"/>
    <property type="evidence" value="ECO:0007669"/>
    <property type="project" value="InterPro"/>
</dbReference>
<protein>
    <recommendedName>
        <fullName evidence="3">Restriction endonuclease type IV Mrr domain-containing protein</fullName>
    </recommendedName>
</protein>
<dbReference type="Pfam" id="PF04471">
    <property type="entry name" value="Mrr_cat"/>
    <property type="match status" value="1"/>
</dbReference>
<feature type="transmembrane region" description="Helical" evidence="2">
    <location>
        <begin position="6"/>
        <end position="27"/>
    </location>
</feature>
<keyword evidence="2" id="KW-0812">Transmembrane</keyword>
<evidence type="ECO:0000256" key="1">
    <source>
        <dbReference type="SAM" id="MobiDB-lite"/>
    </source>
</evidence>
<name>A0A0N8PNX1_9BACL</name>
<dbReference type="EMBL" id="LJCO01000071">
    <property type="protein sequence ID" value="KPV42709.1"/>
    <property type="molecule type" value="Genomic_DNA"/>
</dbReference>
<dbReference type="PATRIC" id="fig|471514.4.peg.3534"/>
<dbReference type="InterPro" id="IPR007560">
    <property type="entry name" value="Restrct_endonuc_IV_Mrr"/>
</dbReference>
<gene>
    <name evidence="4" type="ORF">AN477_16320</name>
</gene>
<keyword evidence="2" id="KW-0472">Membrane</keyword>
<dbReference type="Gene3D" id="3.40.1350.10">
    <property type="match status" value="1"/>
</dbReference>
<organism evidence="4 5">
    <name type="scientific">Alicyclobacillus ferrooxydans</name>
    <dbReference type="NCBI Taxonomy" id="471514"/>
    <lineage>
        <taxon>Bacteria</taxon>
        <taxon>Bacillati</taxon>
        <taxon>Bacillota</taxon>
        <taxon>Bacilli</taxon>
        <taxon>Bacillales</taxon>
        <taxon>Alicyclobacillaceae</taxon>
        <taxon>Alicyclobacillus</taxon>
    </lineage>
</organism>
<dbReference type="InterPro" id="IPR052906">
    <property type="entry name" value="Type_IV_Methyl-Rstrct_Enzyme"/>
</dbReference>
<sequence length="173" mass="19834">MHLPFSLQLLTEVTVLIVLLVVIAFLLGSRPVHKRLKPNQMDAMSGIDFERLLRQTLKKTGWQLSMTSRTGDFGADLIGISPWGVSYAIQAKRWKAKIGVRAIQEAYAAQAHYQTHRALVITNSWLTKPARQLAQELSVEVWERPRLEREFEKAYDSNKSNKRTSQTQNDLHH</sequence>
<evidence type="ECO:0000313" key="5">
    <source>
        <dbReference type="Proteomes" id="UP000050482"/>
    </source>
</evidence>
<dbReference type="PANTHER" id="PTHR30015:SF6">
    <property type="entry name" value="SLL1429 PROTEIN"/>
    <property type="match status" value="1"/>
</dbReference>
<evidence type="ECO:0000313" key="4">
    <source>
        <dbReference type="EMBL" id="KPV42709.1"/>
    </source>
</evidence>
<dbReference type="GO" id="GO:0015666">
    <property type="term" value="F:restriction endodeoxyribonuclease activity"/>
    <property type="evidence" value="ECO:0007669"/>
    <property type="project" value="TreeGrafter"/>
</dbReference>
<dbReference type="Proteomes" id="UP000050482">
    <property type="component" value="Unassembled WGS sequence"/>
</dbReference>
<feature type="compositionally biased region" description="Polar residues" evidence="1">
    <location>
        <begin position="163"/>
        <end position="173"/>
    </location>
</feature>
<evidence type="ECO:0000256" key="2">
    <source>
        <dbReference type="SAM" id="Phobius"/>
    </source>
</evidence>
<feature type="region of interest" description="Disordered" evidence="1">
    <location>
        <begin position="153"/>
        <end position="173"/>
    </location>
</feature>
<dbReference type="STRING" id="471514.AN477_16320"/>
<dbReference type="AlphaFoldDB" id="A0A0N8PNX1"/>
<feature type="domain" description="Restriction endonuclease type IV Mrr" evidence="3">
    <location>
        <begin position="42"/>
        <end position="148"/>
    </location>
</feature>
<keyword evidence="5" id="KW-1185">Reference proteome</keyword>
<proteinExistence type="predicted"/>
<dbReference type="SUPFAM" id="SSF52980">
    <property type="entry name" value="Restriction endonuclease-like"/>
    <property type="match status" value="1"/>
</dbReference>
<dbReference type="InterPro" id="IPR011335">
    <property type="entry name" value="Restrct_endonuc-II-like"/>
</dbReference>
<accession>A0A0N8PNX1</accession>
<dbReference type="PANTHER" id="PTHR30015">
    <property type="entry name" value="MRR RESTRICTION SYSTEM PROTEIN"/>
    <property type="match status" value="1"/>
</dbReference>
<dbReference type="GO" id="GO:0003677">
    <property type="term" value="F:DNA binding"/>
    <property type="evidence" value="ECO:0007669"/>
    <property type="project" value="InterPro"/>
</dbReference>
<evidence type="ECO:0000259" key="3">
    <source>
        <dbReference type="Pfam" id="PF04471"/>
    </source>
</evidence>